<dbReference type="EMBL" id="JAHESF010000003">
    <property type="protein sequence ID" value="MBT1696035.1"/>
    <property type="molecule type" value="Genomic_DNA"/>
</dbReference>
<name>A0AAP2DGS8_9BACT</name>
<sequence>MKITPKATPNALFFDKIKIVVARSRAMAGMLNRVPVNDFQLFVNISLNGV</sequence>
<protein>
    <submittedName>
        <fullName evidence="1">Uncharacterized protein</fullName>
    </submittedName>
</protein>
<organism evidence="1 2">
    <name type="scientific">Chryseosolibacter histidini</name>
    <dbReference type="NCBI Taxonomy" id="2782349"/>
    <lineage>
        <taxon>Bacteria</taxon>
        <taxon>Pseudomonadati</taxon>
        <taxon>Bacteroidota</taxon>
        <taxon>Cytophagia</taxon>
        <taxon>Cytophagales</taxon>
        <taxon>Chryseotaleaceae</taxon>
        <taxon>Chryseosolibacter</taxon>
    </lineage>
</organism>
<reference evidence="1 2" key="1">
    <citation type="submission" date="2021-05" db="EMBL/GenBank/DDBJ databases">
        <title>A Polyphasic approach of four new species of the genus Ohtaekwangia: Ohtaekwangia histidinii sp. nov., Ohtaekwangia cretensis sp. nov., Ohtaekwangia indiensis sp. nov., Ohtaekwangia reichenbachii sp. nov. from diverse environment.</title>
        <authorList>
            <person name="Octaviana S."/>
        </authorList>
    </citation>
    <scope>NUCLEOTIDE SEQUENCE [LARGE SCALE GENOMIC DNA]</scope>
    <source>
        <strain evidence="1 2">PWU4</strain>
    </source>
</reference>
<dbReference type="AlphaFoldDB" id="A0AAP2DGS8"/>
<proteinExistence type="predicted"/>
<keyword evidence="2" id="KW-1185">Reference proteome</keyword>
<evidence type="ECO:0000313" key="1">
    <source>
        <dbReference type="EMBL" id="MBT1696035.1"/>
    </source>
</evidence>
<dbReference type="RefSeq" id="WP_254160946.1">
    <property type="nucleotide sequence ID" value="NZ_JAHESF010000003.1"/>
</dbReference>
<gene>
    <name evidence="1" type="ORF">KK083_04045</name>
</gene>
<dbReference type="Proteomes" id="UP001319200">
    <property type="component" value="Unassembled WGS sequence"/>
</dbReference>
<comment type="caution">
    <text evidence="1">The sequence shown here is derived from an EMBL/GenBank/DDBJ whole genome shotgun (WGS) entry which is preliminary data.</text>
</comment>
<evidence type="ECO:0000313" key="2">
    <source>
        <dbReference type="Proteomes" id="UP001319200"/>
    </source>
</evidence>
<accession>A0AAP2DGS8</accession>